<dbReference type="InterPro" id="IPR008909">
    <property type="entry name" value="DALR_anticod-bd"/>
</dbReference>
<dbReference type="GO" id="GO:0004814">
    <property type="term" value="F:arginine-tRNA ligase activity"/>
    <property type="evidence" value="ECO:0007669"/>
    <property type="project" value="UniProtKB-UniRule"/>
</dbReference>
<dbReference type="EC" id="6.1.1.19" evidence="8"/>
<evidence type="ECO:0000256" key="5">
    <source>
        <dbReference type="ARBA" id="ARBA00022917"/>
    </source>
</evidence>
<gene>
    <name evidence="8" type="primary">argS</name>
    <name evidence="12" type="ORF">AR543_11660</name>
</gene>
<dbReference type="Gene3D" id="3.30.1360.70">
    <property type="entry name" value="Arginyl tRNA synthetase N-terminal domain"/>
    <property type="match status" value="1"/>
</dbReference>
<dbReference type="GO" id="GO:0005524">
    <property type="term" value="F:ATP binding"/>
    <property type="evidence" value="ECO:0007669"/>
    <property type="project" value="UniProtKB-UniRule"/>
</dbReference>
<proteinExistence type="inferred from homology"/>
<dbReference type="HAMAP" id="MF_00123">
    <property type="entry name" value="Arg_tRNA_synth"/>
    <property type="match status" value="1"/>
</dbReference>
<accession>A0A172ZMW9</accession>
<keyword evidence="2 8" id="KW-0436">Ligase</keyword>
<dbReference type="GO" id="GO:0006420">
    <property type="term" value="P:arginyl-tRNA aminoacylation"/>
    <property type="evidence" value="ECO:0007669"/>
    <property type="project" value="UniProtKB-UniRule"/>
</dbReference>
<keyword evidence="6 8" id="KW-0030">Aminoacyl-tRNA synthetase</keyword>
<dbReference type="NCBIfam" id="TIGR00456">
    <property type="entry name" value="argS"/>
    <property type="match status" value="1"/>
</dbReference>
<keyword evidence="4 8" id="KW-0067">ATP-binding</keyword>
<name>A0A172ZMW9_9BACL</name>
<dbReference type="GO" id="GO:0005737">
    <property type="term" value="C:cytoplasm"/>
    <property type="evidence" value="ECO:0007669"/>
    <property type="project" value="UniProtKB-SubCell"/>
</dbReference>
<dbReference type="AlphaFoldDB" id="A0A172ZMW9"/>
<dbReference type="STRING" id="1616788.AR543_11660"/>
<dbReference type="InterPro" id="IPR035684">
    <property type="entry name" value="ArgRS_core"/>
</dbReference>
<keyword evidence="8" id="KW-0963">Cytoplasm</keyword>
<dbReference type="RefSeq" id="WP_060536753.1">
    <property type="nucleotide sequence ID" value="NZ_CP013023.1"/>
</dbReference>
<dbReference type="CDD" id="cd00671">
    <property type="entry name" value="ArgRS_core"/>
    <property type="match status" value="1"/>
</dbReference>
<reference evidence="12 13" key="2">
    <citation type="journal article" date="2016" name="Int. J. Syst. Evol. Microbiol.">
        <title>Paenibacillus bovis sp. nov., isolated from raw yak (Bos grunniens) milk.</title>
        <authorList>
            <person name="Gao C."/>
            <person name="Han J."/>
            <person name="Liu Z."/>
            <person name="Xu X."/>
            <person name="Hang F."/>
            <person name="Wu Z."/>
        </authorList>
    </citation>
    <scope>NUCLEOTIDE SEQUENCE [LARGE SCALE GENOMIC DNA]</scope>
    <source>
        <strain evidence="12 13">BD3526</strain>
    </source>
</reference>
<dbReference type="InterPro" id="IPR009080">
    <property type="entry name" value="tRNAsynth_Ia_anticodon-bd"/>
</dbReference>
<feature type="domain" description="Arginyl tRNA synthetase N-terminal" evidence="11">
    <location>
        <begin position="5"/>
        <end position="89"/>
    </location>
</feature>
<dbReference type="InterPro" id="IPR014729">
    <property type="entry name" value="Rossmann-like_a/b/a_fold"/>
</dbReference>
<comment type="subcellular location">
    <subcellularLocation>
        <location evidence="8">Cytoplasm</location>
    </subcellularLocation>
</comment>
<dbReference type="Gene3D" id="3.40.50.620">
    <property type="entry name" value="HUPs"/>
    <property type="match status" value="1"/>
</dbReference>
<feature type="domain" description="DALR anticodon binding" evidence="10">
    <location>
        <begin position="453"/>
        <end position="588"/>
    </location>
</feature>
<evidence type="ECO:0000259" key="10">
    <source>
        <dbReference type="SMART" id="SM00836"/>
    </source>
</evidence>
<protein>
    <recommendedName>
        <fullName evidence="8">Arginine--tRNA ligase</fullName>
        <ecNumber evidence="8">6.1.1.19</ecNumber>
    </recommendedName>
    <alternativeName>
        <fullName evidence="8">Arginyl-tRNA synthetase</fullName>
        <shortName evidence="8">ArgRS</shortName>
    </alternativeName>
</protein>
<dbReference type="SUPFAM" id="SSF55190">
    <property type="entry name" value="Arginyl-tRNA synthetase (ArgRS), N-terminal 'additional' domain"/>
    <property type="match status" value="1"/>
</dbReference>
<evidence type="ECO:0000313" key="13">
    <source>
        <dbReference type="Proteomes" id="UP000078148"/>
    </source>
</evidence>
<dbReference type="EMBL" id="CP013023">
    <property type="protein sequence ID" value="ANF98772.1"/>
    <property type="molecule type" value="Genomic_DNA"/>
</dbReference>
<dbReference type="PANTHER" id="PTHR11956:SF5">
    <property type="entry name" value="ARGININE--TRNA LIGASE, CYTOPLASMIC"/>
    <property type="match status" value="1"/>
</dbReference>
<evidence type="ECO:0000259" key="11">
    <source>
        <dbReference type="SMART" id="SM01016"/>
    </source>
</evidence>
<comment type="subunit">
    <text evidence="8">Monomer.</text>
</comment>
<evidence type="ECO:0000313" key="12">
    <source>
        <dbReference type="EMBL" id="ANF98772.1"/>
    </source>
</evidence>
<evidence type="ECO:0000256" key="1">
    <source>
        <dbReference type="ARBA" id="ARBA00005594"/>
    </source>
</evidence>
<evidence type="ECO:0000256" key="9">
    <source>
        <dbReference type="RuleBase" id="RU363038"/>
    </source>
</evidence>
<evidence type="ECO:0000256" key="8">
    <source>
        <dbReference type="HAMAP-Rule" id="MF_00123"/>
    </source>
</evidence>
<feature type="short sequence motif" description="'HIGH' region" evidence="8">
    <location>
        <begin position="125"/>
        <end position="135"/>
    </location>
</feature>
<keyword evidence="3 8" id="KW-0547">Nucleotide-binding</keyword>
<evidence type="ECO:0000256" key="3">
    <source>
        <dbReference type="ARBA" id="ARBA00022741"/>
    </source>
</evidence>
<dbReference type="SMART" id="SM00836">
    <property type="entry name" value="DALR_1"/>
    <property type="match status" value="1"/>
</dbReference>
<keyword evidence="13" id="KW-1185">Reference proteome</keyword>
<keyword evidence="5 8" id="KW-0648">Protein biosynthesis</keyword>
<dbReference type="PANTHER" id="PTHR11956">
    <property type="entry name" value="ARGINYL-TRNA SYNTHETASE"/>
    <property type="match status" value="1"/>
</dbReference>
<dbReference type="InterPro" id="IPR005148">
    <property type="entry name" value="Arg-tRNA-synth_N"/>
</dbReference>
<dbReference type="InterPro" id="IPR036695">
    <property type="entry name" value="Arg-tRNA-synth_N_sf"/>
</dbReference>
<dbReference type="Gene3D" id="1.10.730.10">
    <property type="entry name" value="Isoleucyl-tRNA Synthetase, Domain 1"/>
    <property type="match status" value="1"/>
</dbReference>
<dbReference type="Pfam" id="PF00750">
    <property type="entry name" value="tRNA-synt_1d"/>
    <property type="match status" value="1"/>
</dbReference>
<evidence type="ECO:0000256" key="6">
    <source>
        <dbReference type="ARBA" id="ARBA00023146"/>
    </source>
</evidence>
<organism evidence="12 13">
    <name type="scientific">Paenibacillus bovis</name>
    <dbReference type="NCBI Taxonomy" id="1616788"/>
    <lineage>
        <taxon>Bacteria</taxon>
        <taxon>Bacillati</taxon>
        <taxon>Bacillota</taxon>
        <taxon>Bacilli</taxon>
        <taxon>Bacillales</taxon>
        <taxon>Paenibacillaceae</taxon>
        <taxon>Paenibacillus</taxon>
    </lineage>
</organism>
<dbReference type="OrthoDB" id="9805987at2"/>
<sequence length="588" mass="66720">MSTVGLFVKEAAEMLQKVTDIDTAELTRLLETPPSVAMGDLAFPCFTLAKSWRRAPQQIAAELCSRISEQPDYAHIQVSAAGAYVNMHWDRTACSKSLLEQISQEQHYQLHTGQGQRIIIDMSSPNIAKPFGVGHLRSTVIGAALYRLYRAAGYDPVRVNHIGDWGTQFGKQITAHLRWSDPVQMEQNPIGEALRVYIKFHDEAAEHPELEDEARDWFRKLENGDAQALELWRYFVDVSMASLDRMYERLGVEFDAVLGESFYNDKMPAVVDRLRELNLLEESDGALVVRLDEQDMPPCLIIKSDGTTIYPTRDLATAIYRKEVMEGDRLVYVVGGEQTLHFRQVFAVLRKMGLDWAEDCIHVPFGLMKVNGKKMSTRKGKVVFLEEVLDEAVQQAARIIEEKNPELPNKEEVARQVGVGAIIFNDLKNNRQNEIDFSLEEAVSFEGETGPYVQYAYARIQSILRRAAQHTAANELPAGIEQHSTQDQSDPAATVEEPSGWTDSAWELLCHLAGYDSELERAVRLHEPSIMARYALQTARLFNQFYSHNRILDSSPVWREQRLELSRQTGEYLARLMELLGMKAPQQM</sequence>
<comment type="similarity">
    <text evidence="1 8 9">Belongs to the class-I aminoacyl-tRNA synthetase family.</text>
</comment>
<evidence type="ECO:0000256" key="2">
    <source>
        <dbReference type="ARBA" id="ARBA00022598"/>
    </source>
</evidence>
<reference evidence="13" key="1">
    <citation type="submission" date="2015-10" db="EMBL/GenBank/DDBJ databases">
        <title>Genome of Paenibacillus bovis sp. nov.</title>
        <authorList>
            <person name="Wu Z."/>
            <person name="Gao C."/>
            <person name="Liu Z."/>
            <person name="Zheng H."/>
        </authorList>
    </citation>
    <scope>NUCLEOTIDE SEQUENCE [LARGE SCALE GENOMIC DNA]</scope>
    <source>
        <strain evidence="13">BD3526</strain>
    </source>
</reference>
<dbReference type="SUPFAM" id="SSF52374">
    <property type="entry name" value="Nucleotidylyl transferase"/>
    <property type="match status" value="1"/>
</dbReference>
<dbReference type="InterPro" id="IPR001278">
    <property type="entry name" value="Arg-tRNA-ligase"/>
</dbReference>
<dbReference type="Proteomes" id="UP000078148">
    <property type="component" value="Chromosome"/>
</dbReference>
<dbReference type="Pfam" id="PF03485">
    <property type="entry name" value="Arg_tRNA_synt_N"/>
    <property type="match status" value="1"/>
</dbReference>
<evidence type="ECO:0000256" key="4">
    <source>
        <dbReference type="ARBA" id="ARBA00022840"/>
    </source>
</evidence>
<evidence type="ECO:0000256" key="7">
    <source>
        <dbReference type="ARBA" id="ARBA00049339"/>
    </source>
</evidence>
<dbReference type="PRINTS" id="PR01038">
    <property type="entry name" value="TRNASYNTHARG"/>
</dbReference>
<dbReference type="KEGG" id="pbv:AR543_11660"/>
<dbReference type="Pfam" id="PF05746">
    <property type="entry name" value="DALR_1"/>
    <property type="match status" value="1"/>
</dbReference>
<comment type="catalytic activity">
    <reaction evidence="7 8">
        <text>tRNA(Arg) + L-arginine + ATP = L-arginyl-tRNA(Arg) + AMP + diphosphate</text>
        <dbReference type="Rhea" id="RHEA:20301"/>
        <dbReference type="Rhea" id="RHEA-COMP:9658"/>
        <dbReference type="Rhea" id="RHEA-COMP:9673"/>
        <dbReference type="ChEBI" id="CHEBI:30616"/>
        <dbReference type="ChEBI" id="CHEBI:32682"/>
        <dbReference type="ChEBI" id="CHEBI:33019"/>
        <dbReference type="ChEBI" id="CHEBI:78442"/>
        <dbReference type="ChEBI" id="CHEBI:78513"/>
        <dbReference type="ChEBI" id="CHEBI:456215"/>
        <dbReference type="EC" id="6.1.1.19"/>
    </reaction>
</comment>
<dbReference type="FunFam" id="3.40.50.620:FF:000116">
    <property type="entry name" value="Arginine--tRNA ligase"/>
    <property type="match status" value="1"/>
</dbReference>
<dbReference type="SUPFAM" id="SSF47323">
    <property type="entry name" value="Anticodon-binding domain of a subclass of class I aminoacyl-tRNA synthetases"/>
    <property type="match status" value="1"/>
</dbReference>
<dbReference type="SMART" id="SM01016">
    <property type="entry name" value="Arg_tRNA_synt_N"/>
    <property type="match status" value="1"/>
</dbReference>